<feature type="transmembrane region" description="Helical" evidence="6">
    <location>
        <begin position="379"/>
        <end position="397"/>
    </location>
</feature>
<reference evidence="8 9" key="1">
    <citation type="submission" date="2020-12" db="EMBL/GenBank/DDBJ databases">
        <title>Metabolic potential, ecology and presence of endohyphal bacteria is reflected in genomic diversity of Mucoromycotina.</title>
        <authorList>
            <person name="Muszewska A."/>
            <person name="Okrasinska A."/>
            <person name="Steczkiewicz K."/>
            <person name="Drgas O."/>
            <person name="Orlowska M."/>
            <person name="Perlinska-Lenart U."/>
            <person name="Aleksandrzak-Piekarczyk T."/>
            <person name="Szatraj K."/>
            <person name="Zielenkiewicz U."/>
            <person name="Pilsyk S."/>
            <person name="Malc E."/>
            <person name="Mieczkowski P."/>
            <person name="Kruszewska J.S."/>
            <person name="Biernat P."/>
            <person name="Pawlowska J."/>
        </authorList>
    </citation>
    <scope>NUCLEOTIDE SEQUENCE [LARGE SCALE GENOMIC DNA]</scope>
    <source>
        <strain evidence="8 9">CBS 142.35</strain>
    </source>
</reference>
<dbReference type="Gene3D" id="1.20.1250.20">
    <property type="entry name" value="MFS general substrate transporter like domains"/>
    <property type="match status" value="1"/>
</dbReference>
<feature type="transmembrane region" description="Helical" evidence="6">
    <location>
        <begin position="152"/>
        <end position="171"/>
    </location>
</feature>
<dbReference type="GO" id="GO:0022857">
    <property type="term" value="F:transmembrane transporter activity"/>
    <property type="evidence" value="ECO:0007669"/>
    <property type="project" value="InterPro"/>
</dbReference>
<keyword evidence="4 6" id="KW-0472">Membrane</keyword>
<dbReference type="PANTHER" id="PTHR23502:SF5">
    <property type="entry name" value="QUINIDINE RESISTANCE PROTEIN 3"/>
    <property type="match status" value="1"/>
</dbReference>
<feature type="transmembrane region" description="Helical" evidence="6">
    <location>
        <begin position="16"/>
        <end position="36"/>
    </location>
</feature>
<dbReference type="InterPro" id="IPR011701">
    <property type="entry name" value="MFS"/>
</dbReference>
<dbReference type="InterPro" id="IPR036259">
    <property type="entry name" value="MFS_trans_sf"/>
</dbReference>
<evidence type="ECO:0000256" key="4">
    <source>
        <dbReference type="ARBA" id="ARBA00023136"/>
    </source>
</evidence>
<evidence type="ECO:0000256" key="2">
    <source>
        <dbReference type="ARBA" id="ARBA00022692"/>
    </source>
</evidence>
<comment type="caution">
    <text evidence="8">The sequence shown here is derived from an EMBL/GenBank/DDBJ whole genome shotgun (WGS) entry which is preliminary data.</text>
</comment>
<name>A0A8H7RT74_9FUNG</name>
<accession>A0A8H7RT74</accession>
<feature type="transmembrane region" description="Helical" evidence="6">
    <location>
        <begin position="86"/>
        <end position="109"/>
    </location>
</feature>
<feature type="transmembrane region" description="Helical" evidence="6">
    <location>
        <begin position="229"/>
        <end position="249"/>
    </location>
</feature>
<evidence type="ECO:0000256" key="1">
    <source>
        <dbReference type="ARBA" id="ARBA00004141"/>
    </source>
</evidence>
<feature type="transmembrane region" description="Helical" evidence="6">
    <location>
        <begin position="409"/>
        <end position="430"/>
    </location>
</feature>
<dbReference type="EMBL" id="JAEPRB010000366">
    <property type="protein sequence ID" value="KAG2216731.1"/>
    <property type="molecule type" value="Genomic_DNA"/>
</dbReference>
<feature type="transmembrane region" description="Helical" evidence="6">
    <location>
        <begin position="341"/>
        <end position="359"/>
    </location>
</feature>
<evidence type="ECO:0000256" key="5">
    <source>
        <dbReference type="SAM" id="MobiDB-lite"/>
    </source>
</evidence>
<protein>
    <recommendedName>
        <fullName evidence="7">Major facilitator superfamily (MFS) profile domain-containing protein</fullName>
    </recommendedName>
</protein>
<dbReference type="OrthoDB" id="440553at2759"/>
<feature type="transmembrane region" description="Helical" evidence="6">
    <location>
        <begin position="48"/>
        <end position="74"/>
    </location>
</feature>
<feature type="non-terminal residue" evidence="8">
    <location>
        <position position="1"/>
    </location>
</feature>
<evidence type="ECO:0000259" key="7">
    <source>
        <dbReference type="PROSITE" id="PS50850"/>
    </source>
</evidence>
<keyword evidence="9" id="KW-1185">Reference proteome</keyword>
<dbReference type="PANTHER" id="PTHR23502">
    <property type="entry name" value="MAJOR FACILITATOR SUPERFAMILY"/>
    <property type="match status" value="1"/>
</dbReference>
<keyword evidence="2 6" id="KW-0812">Transmembrane</keyword>
<feature type="transmembrane region" description="Helical" evidence="6">
    <location>
        <begin position="121"/>
        <end position="140"/>
    </location>
</feature>
<evidence type="ECO:0000256" key="3">
    <source>
        <dbReference type="ARBA" id="ARBA00022989"/>
    </source>
</evidence>
<dbReference type="InterPro" id="IPR020846">
    <property type="entry name" value="MFS_dom"/>
</dbReference>
<proteinExistence type="predicted"/>
<gene>
    <name evidence="8" type="ORF">INT45_007630</name>
</gene>
<organism evidence="8 9">
    <name type="scientific">Circinella minor</name>
    <dbReference type="NCBI Taxonomy" id="1195481"/>
    <lineage>
        <taxon>Eukaryota</taxon>
        <taxon>Fungi</taxon>
        <taxon>Fungi incertae sedis</taxon>
        <taxon>Mucoromycota</taxon>
        <taxon>Mucoromycotina</taxon>
        <taxon>Mucoromycetes</taxon>
        <taxon>Mucorales</taxon>
        <taxon>Lichtheimiaceae</taxon>
        <taxon>Circinella</taxon>
    </lineage>
</organism>
<dbReference type="AlphaFoldDB" id="A0A8H7RT74"/>
<feature type="compositionally biased region" description="Basic and acidic residues" evidence="5">
    <location>
        <begin position="177"/>
        <end position="187"/>
    </location>
</feature>
<dbReference type="SUPFAM" id="SSF103473">
    <property type="entry name" value="MFS general substrate transporter"/>
    <property type="match status" value="1"/>
</dbReference>
<dbReference type="Pfam" id="PF07690">
    <property type="entry name" value="MFS_1"/>
    <property type="match status" value="1"/>
</dbReference>
<dbReference type="GO" id="GO:0005886">
    <property type="term" value="C:plasma membrane"/>
    <property type="evidence" value="ECO:0007669"/>
    <property type="project" value="TreeGrafter"/>
</dbReference>
<comment type="subcellular location">
    <subcellularLocation>
        <location evidence="1">Membrane</location>
        <topology evidence="1">Multi-pass membrane protein</topology>
    </subcellularLocation>
</comment>
<feature type="transmembrane region" description="Helical" evidence="6">
    <location>
        <begin position="269"/>
        <end position="287"/>
    </location>
</feature>
<evidence type="ECO:0000313" key="8">
    <source>
        <dbReference type="EMBL" id="KAG2216731.1"/>
    </source>
</evidence>
<dbReference type="PROSITE" id="PS50850">
    <property type="entry name" value="MFS"/>
    <property type="match status" value="1"/>
</dbReference>
<feature type="region of interest" description="Disordered" evidence="5">
    <location>
        <begin position="177"/>
        <end position="209"/>
    </location>
</feature>
<sequence length="444" mass="48838">YPAMVDMQVKLHTTDTAINASLCVFIFVTAFFPLLWTTLAERYGSRPIYLISILICLVANICCAISVNIAMFIAFQAISAIGSSSIATIGGGIIAKRYAHYCILFYLISSNIFEPHQRGRAFSYYNSGVLIGPSFSPIIGGYLNQGFGWRSIFWFLSIVALCIWFGILLILPETKRPPSGESKKTNVQEEYMSTQEEESSSSKVTANSNQEKKKLNLNGLLGPLRFFRFLNVPLGAVFIGILFFTWYIINVNFARIYTYQYGLDSGTVGLCYLPLVFGSVLGGITGGKCSDATYKKQMEKVKNKDDGIPAEVRLRNPIYFASIIVSLFSLIAYGVCIQMNVHYAAGLVCIFFIGFFLVIPNVTTTTYLMDCFSRQSSAVLACSNLIRYVMGGIGSLVASDIQKVFGPAILYAVCGGIVVLVSGNIIIILINGKKWGIQRKEAGI</sequence>
<feature type="transmembrane region" description="Helical" evidence="6">
    <location>
        <begin position="318"/>
        <end position="335"/>
    </location>
</feature>
<dbReference type="Proteomes" id="UP000646827">
    <property type="component" value="Unassembled WGS sequence"/>
</dbReference>
<keyword evidence="3 6" id="KW-1133">Transmembrane helix</keyword>
<feature type="domain" description="Major facilitator superfamily (MFS) profile" evidence="7">
    <location>
        <begin position="1"/>
        <end position="433"/>
    </location>
</feature>
<evidence type="ECO:0000313" key="9">
    <source>
        <dbReference type="Proteomes" id="UP000646827"/>
    </source>
</evidence>
<evidence type="ECO:0000256" key="6">
    <source>
        <dbReference type="SAM" id="Phobius"/>
    </source>
</evidence>